<dbReference type="RefSeq" id="WP_132511527.1">
    <property type="nucleotide sequence ID" value="NZ_SMKP01000067.1"/>
</dbReference>
<evidence type="ECO:0000313" key="1">
    <source>
        <dbReference type="EMBL" id="TDD18712.1"/>
    </source>
</evidence>
<name>A0A4R4WIB4_9ACTN</name>
<protein>
    <submittedName>
        <fullName evidence="1">Uncharacterized protein</fullName>
    </submittedName>
</protein>
<dbReference type="OrthoDB" id="4526041at2"/>
<sequence length="276" mass="30621">MEKYLGTWNYVQPDRDSMRNIAVLNCPAGDPGCASANPLAPAGSVWQIPQIGRVVFSKESDGKVVGRTDRGCTWRFTASSESLDIDPGQTCRNQVINSEYTITRWTVTVSGLHEKETIEGVSRNRRGMFDFVLRNGTRTKAAMEPWARTARRFAGQWKYVPADPSHLVNIATHIEDSTSQVTYQKQRGVVEMTVKPDRTVVARTADGCEWTMTVWGNTADLNPPGQVCRRLGKTITLGFWQVTSDGKQQASIMSGAMQRDGASSRFVLNAGELSRR</sequence>
<gene>
    <name evidence="1" type="ORF">E1294_23445</name>
</gene>
<dbReference type="EMBL" id="SMKP01000067">
    <property type="protein sequence ID" value="TDD18712.1"/>
    <property type="molecule type" value="Genomic_DNA"/>
</dbReference>
<dbReference type="Proteomes" id="UP000294543">
    <property type="component" value="Unassembled WGS sequence"/>
</dbReference>
<organism evidence="1 2">
    <name type="scientific">Nonomuraea diastatica</name>
    <dbReference type="NCBI Taxonomy" id="1848329"/>
    <lineage>
        <taxon>Bacteria</taxon>
        <taxon>Bacillati</taxon>
        <taxon>Actinomycetota</taxon>
        <taxon>Actinomycetes</taxon>
        <taxon>Streptosporangiales</taxon>
        <taxon>Streptosporangiaceae</taxon>
        <taxon>Nonomuraea</taxon>
    </lineage>
</organism>
<dbReference type="AlphaFoldDB" id="A0A4R4WIB4"/>
<keyword evidence="2" id="KW-1185">Reference proteome</keyword>
<reference evidence="1 2" key="1">
    <citation type="submission" date="2019-03" db="EMBL/GenBank/DDBJ databases">
        <title>Draft genome sequences of novel Actinobacteria.</title>
        <authorList>
            <person name="Sahin N."/>
            <person name="Ay H."/>
            <person name="Saygin H."/>
        </authorList>
    </citation>
    <scope>NUCLEOTIDE SEQUENCE [LARGE SCALE GENOMIC DNA]</scope>
    <source>
        <strain evidence="1 2">KC712</strain>
    </source>
</reference>
<proteinExistence type="predicted"/>
<comment type="caution">
    <text evidence="1">The sequence shown here is derived from an EMBL/GenBank/DDBJ whole genome shotgun (WGS) entry which is preliminary data.</text>
</comment>
<accession>A0A4R4WIB4</accession>
<evidence type="ECO:0000313" key="2">
    <source>
        <dbReference type="Proteomes" id="UP000294543"/>
    </source>
</evidence>